<organism evidence="2 3">
    <name type="scientific">Rhodococcus ruber</name>
    <dbReference type="NCBI Taxonomy" id="1830"/>
    <lineage>
        <taxon>Bacteria</taxon>
        <taxon>Bacillati</taxon>
        <taxon>Actinomycetota</taxon>
        <taxon>Actinomycetes</taxon>
        <taxon>Mycobacteriales</taxon>
        <taxon>Nocardiaceae</taxon>
        <taxon>Rhodococcus</taxon>
    </lineage>
</organism>
<feature type="region of interest" description="Disordered" evidence="1">
    <location>
        <begin position="102"/>
        <end position="131"/>
    </location>
</feature>
<dbReference type="EMBL" id="CCSD01000043">
    <property type="protein sequence ID" value="CDZ87585.1"/>
    <property type="molecule type" value="Genomic_DNA"/>
</dbReference>
<dbReference type="Proteomes" id="UP000042997">
    <property type="component" value="Unassembled WGS sequence"/>
</dbReference>
<reference evidence="2 3" key="1">
    <citation type="journal article" date="2014" name="Genome Announc.">
        <title>Draft Genome Sequence of Propane- and Butane-Oxidizing Actinobacterium Rhodococcus ruber IEGM 231.</title>
        <authorList>
            <person name="Ivshina I.B."/>
            <person name="Kuyukina M.S."/>
            <person name="Krivoruchko A.V."/>
            <person name="Barbe V."/>
            <person name="Fischer C."/>
        </authorList>
    </citation>
    <scope>NUCLEOTIDE SEQUENCE [LARGE SCALE GENOMIC DNA]</scope>
</reference>
<evidence type="ECO:0000313" key="3">
    <source>
        <dbReference type="Proteomes" id="UP000042997"/>
    </source>
</evidence>
<evidence type="ECO:0000256" key="1">
    <source>
        <dbReference type="SAM" id="MobiDB-lite"/>
    </source>
</evidence>
<gene>
    <name evidence="2" type="ORF">RHRU231_330042</name>
</gene>
<protein>
    <submittedName>
        <fullName evidence="2">Uncharacterized protein</fullName>
    </submittedName>
</protein>
<accession>A0A098BH68</accession>
<dbReference type="AlphaFoldDB" id="A0A098BH68"/>
<sequence length="737" mass="78533">MTPVAVGGDLLRGVVPLVDRRPVGAVLDVPAAGGTDVEGHHLVVGVPSQRRRDGIPLPRHPVESPADGVEGVDLHHDVDQAGVLAGGDGHECKAVVPLVHPEEPDAHRTGLGRSRQAEGAAGQEPEHLGVEPERGVRIGDRKYDVPETLCARDEPSTVRRDHRTVVEGGAVEHLDGGAGGVLEGDHLLDAPGVRLVDREGFHGDAGGLHGAPHPRQGRVIAHLPCHVDHPVAVSRHDHETARALVHAQVQGVGFRSRPLGEPEDVEREGPPPVHVVRLNPDVAQTLDVGHCVSQFESNRSDHRPQGALRFGAEAAEGRGVQHRARLVDRVVQAGVGVAPEPLQGLVHPQRVPAAARVDAVDRIHRPPRRLDLGLPARGALLERRGPPRVDEIPDPVDVRQQRVARGPQIGDRLTEHVHRVGVVLDGGALRVDPVGLVDVRVQHQSLADPDRGGGDAQREGCRPGQLVESLGAAVAGHRAAVDQVVVVHDAVLGDERVLDHHVLRPGTPQAHHIPRVLDDPVVGPRDDDVRHLRGLGHRTVRVPDERAEEGPVAMVCAGGELPATREPEAAVDGGDDATRHVGRRHPGVRILSPDLLLHARIRVGELPRMHSHDAVHPARGGVQRGRAHDGLREFPRVRLEAAELPGLEHADRAGLLHLLGGLVREAAEPLGFHTFGEQIVRHRVDVLEDFVTHGVSSTLTADAQATGSGADSARAARFSAICCSHRAAGFVVSIANS</sequence>
<proteinExistence type="predicted"/>
<evidence type="ECO:0000313" key="2">
    <source>
        <dbReference type="EMBL" id="CDZ87585.1"/>
    </source>
</evidence>
<name>A0A098BH68_9NOCA</name>